<dbReference type="SMART" id="SM00086">
    <property type="entry name" value="PAC"/>
    <property type="match status" value="1"/>
</dbReference>
<dbReference type="SMART" id="SM00388">
    <property type="entry name" value="HisKA"/>
    <property type="match status" value="1"/>
</dbReference>
<dbReference type="Gene3D" id="3.30.450.20">
    <property type="entry name" value="PAS domain"/>
    <property type="match status" value="1"/>
</dbReference>
<dbReference type="GO" id="GO:0016301">
    <property type="term" value="F:kinase activity"/>
    <property type="evidence" value="ECO:0007669"/>
    <property type="project" value="UniProtKB-KW"/>
</dbReference>
<keyword evidence="9" id="KW-1133">Transmembrane helix</keyword>
<dbReference type="Pfam" id="PF02518">
    <property type="entry name" value="HATPase_c"/>
    <property type="match status" value="1"/>
</dbReference>
<dbReference type="PANTHER" id="PTHR43711:SF1">
    <property type="entry name" value="HISTIDINE KINASE 1"/>
    <property type="match status" value="1"/>
</dbReference>
<dbReference type="PROSITE" id="PS50109">
    <property type="entry name" value="HIS_KIN"/>
    <property type="match status" value="1"/>
</dbReference>
<dbReference type="InterPro" id="IPR036097">
    <property type="entry name" value="HisK_dim/P_sf"/>
</dbReference>
<dbReference type="SUPFAM" id="SSF47384">
    <property type="entry name" value="Homodimeric domain of signal transducing histidine kinase"/>
    <property type="match status" value="1"/>
</dbReference>
<dbReference type="SUPFAM" id="SSF55785">
    <property type="entry name" value="PYP-like sensor domain (PAS domain)"/>
    <property type="match status" value="1"/>
</dbReference>
<dbReference type="InterPro" id="IPR005467">
    <property type="entry name" value="His_kinase_dom"/>
</dbReference>
<evidence type="ECO:0000256" key="2">
    <source>
        <dbReference type="ARBA" id="ARBA00004236"/>
    </source>
</evidence>
<dbReference type="InterPro" id="IPR050736">
    <property type="entry name" value="Sensor_HK_Regulatory"/>
</dbReference>
<dbReference type="Pfam" id="PF13426">
    <property type="entry name" value="PAS_9"/>
    <property type="match status" value="1"/>
</dbReference>
<feature type="domain" description="PAC" evidence="11">
    <location>
        <begin position="301"/>
        <end position="353"/>
    </location>
</feature>
<evidence type="ECO:0000313" key="13">
    <source>
        <dbReference type="Proteomes" id="UP001501746"/>
    </source>
</evidence>
<reference evidence="13" key="1">
    <citation type="journal article" date="2019" name="Int. J. Syst. Evol. Microbiol.">
        <title>The Global Catalogue of Microorganisms (GCM) 10K type strain sequencing project: providing services to taxonomists for standard genome sequencing and annotation.</title>
        <authorList>
            <consortium name="The Broad Institute Genomics Platform"/>
            <consortium name="The Broad Institute Genome Sequencing Center for Infectious Disease"/>
            <person name="Wu L."/>
            <person name="Ma J."/>
        </authorList>
    </citation>
    <scope>NUCLEOTIDE SEQUENCE [LARGE SCALE GENOMIC DNA]</scope>
    <source>
        <strain evidence="13">JCM 14323</strain>
    </source>
</reference>
<evidence type="ECO:0000256" key="3">
    <source>
        <dbReference type="ARBA" id="ARBA00012438"/>
    </source>
</evidence>
<feature type="transmembrane region" description="Helical" evidence="9">
    <location>
        <begin position="121"/>
        <end position="142"/>
    </location>
</feature>
<dbReference type="Proteomes" id="UP001501746">
    <property type="component" value="Unassembled WGS sequence"/>
</dbReference>
<dbReference type="Pfam" id="PF00512">
    <property type="entry name" value="HisKA"/>
    <property type="match status" value="1"/>
</dbReference>
<feature type="transmembrane region" description="Helical" evidence="9">
    <location>
        <begin position="96"/>
        <end position="114"/>
    </location>
</feature>
<dbReference type="PROSITE" id="PS50113">
    <property type="entry name" value="PAC"/>
    <property type="match status" value="1"/>
</dbReference>
<evidence type="ECO:0000256" key="9">
    <source>
        <dbReference type="SAM" id="Phobius"/>
    </source>
</evidence>
<keyword evidence="9" id="KW-0472">Membrane</keyword>
<dbReference type="Gene3D" id="1.10.287.130">
    <property type="match status" value="1"/>
</dbReference>
<comment type="caution">
    <text evidence="12">The sequence shown here is derived from an EMBL/GenBank/DDBJ whole genome shotgun (WGS) entry which is preliminary data.</text>
</comment>
<dbReference type="CDD" id="cd00082">
    <property type="entry name" value="HisKA"/>
    <property type="match status" value="1"/>
</dbReference>
<dbReference type="InterPro" id="IPR004358">
    <property type="entry name" value="Sig_transdc_His_kin-like_C"/>
</dbReference>
<keyword evidence="7" id="KW-0902">Two-component regulatory system</keyword>
<dbReference type="InterPro" id="IPR003661">
    <property type="entry name" value="HisK_dim/P_dom"/>
</dbReference>
<dbReference type="SUPFAM" id="SSF55874">
    <property type="entry name" value="ATPase domain of HSP90 chaperone/DNA topoisomerase II/histidine kinase"/>
    <property type="match status" value="1"/>
</dbReference>
<accession>A0ABP4Z4D6</accession>
<feature type="transmembrane region" description="Helical" evidence="9">
    <location>
        <begin position="21"/>
        <end position="41"/>
    </location>
</feature>
<keyword evidence="5" id="KW-0808">Transferase</keyword>
<organism evidence="12 13">
    <name type="scientific">Agromyces salentinus</name>
    <dbReference type="NCBI Taxonomy" id="269421"/>
    <lineage>
        <taxon>Bacteria</taxon>
        <taxon>Bacillati</taxon>
        <taxon>Actinomycetota</taxon>
        <taxon>Actinomycetes</taxon>
        <taxon>Micrococcales</taxon>
        <taxon>Microbacteriaceae</taxon>
        <taxon>Agromyces</taxon>
    </lineage>
</organism>
<dbReference type="InterPro" id="IPR036890">
    <property type="entry name" value="HATPase_C_sf"/>
</dbReference>
<evidence type="ECO:0000256" key="5">
    <source>
        <dbReference type="ARBA" id="ARBA00022679"/>
    </source>
</evidence>
<dbReference type="CDD" id="cd00075">
    <property type="entry name" value="HATPase"/>
    <property type="match status" value="1"/>
</dbReference>
<dbReference type="RefSeq" id="WP_157427967.1">
    <property type="nucleotide sequence ID" value="NZ_BAAANK010000004.1"/>
</dbReference>
<feature type="transmembrane region" description="Helical" evidence="9">
    <location>
        <begin position="73"/>
        <end position="90"/>
    </location>
</feature>
<feature type="coiled-coil region" evidence="8">
    <location>
        <begin position="176"/>
        <end position="210"/>
    </location>
</feature>
<dbReference type="PANTHER" id="PTHR43711">
    <property type="entry name" value="TWO-COMPONENT HISTIDINE KINASE"/>
    <property type="match status" value="1"/>
</dbReference>
<evidence type="ECO:0000313" key="12">
    <source>
        <dbReference type="EMBL" id="GAA1833810.1"/>
    </source>
</evidence>
<dbReference type="Gene3D" id="3.30.565.10">
    <property type="entry name" value="Histidine kinase-like ATPase, C-terminal domain"/>
    <property type="match status" value="1"/>
</dbReference>
<proteinExistence type="predicted"/>
<dbReference type="InterPro" id="IPR000014">
    <property type="entry name" value="PAS"/>
</dbReference>
<keyword evidence="6 12" id="KW-0418">Kinase</keyword>
<dbReference type="EMBL" id="BAAANK010000004">
    <property type="protein sequence ID" value="GAA1833810.1"/>
    <property type="molecule type" value="Genomic_DNA"/>
</dbReference>
<keyword evidence="8" id="KW-0175">Coiled coil</keyword>
<name>A0ABP4Z4D6_9MICO</name>
<evidence type="ECO:0000259" key="11">
    <source>
        <dbReference type="PROSITE" id="PS50113"/>
    </source>
</evidence>
<keyword evidence="13" id="KW-1185">Reference proteome</keyword>
<dbReference type="SMART" id="SM00387">
    <property type="entry name" value="HATPase_c"/>
    <property type="match status" value="1"/>
</dbReference>
<evidence type="ECO:0000259" key="10">
    <source>
        <dbReference type="PROSITE" id="PS50109"/>
    </source>
</evidence>
<dbReference type="InterPro" id="IPR000700">
    <property type="entry name" value="PAS-assoc_C"/>
</dbReference>
<keyword evidence="4" id="KW-0597">Phosphoprotein</keyword>
<keyword evidence="9" id="KW-0812">Transmembrane</keyword>
<gene>
    <name evidence="12" type="ORF">GCM10009750_17620</name>
</gene>
<comment type="subcellular location">
    <subcellularLocation>
        <location evidence="2">Cell membrane</location>
    </subcellularLocation>
</comment>
<evidence type="ECO:0000256" key="6">
    <source>
        <dbReference type="ARBA" id="ARBA00022777"/>
    </source>
</evidence>
<dbReference type="EC" id="2.7.13.3" evidence="3"/>
<dbReference type="InterPro" id="IPR035965">
    <property type="entry name" value="PAS-like_dom_sf"/>
</dbReference>
<dbReference type="CDD" id="cd00130">
    <property type="entry name" value="PAS"/>
    <property type="match status" value="1"/>
</dbReference>
<comment type="catalytic activity">
    <reaction evidence="1">
        <text>ATP + protein L-histidine = ADP + protein N-phospho-L-histidine.</text>
        <dbReference type="EC" id="2.7.13.3"/>
    </reaction>
</comment>
<sequence>MTQPGWLARLSSDSLSPGFKQVPTAIGLVLAVVTTLVVPGVAITVQWAAWSGVAILVTVTAFAFTFPWRRFDHEWAIVIPVLSILAIGLFRLGTGGFASIFGSLIILPFVWIASEEGRSHIVLSAAAVCVALQLPFLTGHQVLGDGQLMRGFFAPLVYLVAAGIINELSHLGRVQLANAEALLAEREGLLADAEARRAELESSQAQLRASEAFNLSIWQAVKAEAVIVTDRTGLILTAGPGADRMLGVPFEDGVEQRYLTQFLAGDELRERARNFMPGVDPITDRESFMHLVEAARAAYGDNSEWTFVDAAGERIPVQLSASPRLDESGDHVGYIFIGTDVTGLHEVNRLKDEFVGMISHELRTPLTSVLGYLELIRDDEQHPLTAEQFSYLAIAERNAHRLLALVGDLLLTAQVESGTFPLDIREVDLVHVVLASVESARPAATRGGIELRADNALDSMEIPGDATRLAQACDNLISNALKFTKPDGTVSVSLEMVDGYARIAVTDTGMGIPAGEVERLFTRFFRSSTAIRQAVQGVGLGLSITKAIVSAHHGTMTVSSVEGRGTTFAMLLPMHAGARTTSAMPNPPGGSA</sequence>
<evidence type="ECO:0000256" key="7">
    <source>
        <dbReference type="ARBA" id="ARBA00023012"/>
    </source>
</evidence>
<feature type="transmembrane region" description="Helical" evidence="9">
    <location>
        <begin position="47"/>
        <end position="66"/>
    </location>
</feature>
<dbReference type="InterPro" id="IPR001610">
    <property type="entry name" value="PAC"/>
</dbReference>
<protein>
    <recommendedName>
        <fullName evidence="3">histidine kinase</fullName>
        <ecNumber evidence="3">2.7.13.3</ecNumber>
    </recommendedName>
</protein>
<feature type="domain" description="Histidine kinase" evidence="10">
    <location>
        <begin position="357"/>
        <end position="576"/>
    </location>
</feature>
<evidence type="ECO:0000256" key="4">
    <source>
        <dbReference type="ARBA" id="ARBA00022553"/>
    </source>
</evidence>
<evidence type="ECO:0000256" key="8">
    <source>
        <dbReference type="SAM" id="Coils"/>
    </source>
</evidence>
<dbReference type="PRINTS" id="PR00344">
    <property type="entry name" value="BCTRLSENSOR"/>
</dbReference>
<dbReference type="InterPro" id="IPR003594">
    <property type="entry name" value="HATPase_dom"/>
</dbReference>
<evidence type="ECO:0000256" key="1">
    <source>
        <dbReference type="ARBA" id="ARBA00000085"/>
    </source>
</evidence>